<organism evidence="1">
    <name type="scientific">hydrothermal vent metagenome</name>
    <dbReference type="NCBI Taxonomy" id="652676"/>
    <lineage>
        <taxon>unclassified sequences</taxon>
        <taxon>metagenomes</taxon>
        <taxon>ecological metagenomes</taxon>
    </lineage>
</organism>
<name>A0A160TC40_9ZZZZ</name>
<accession>A0A160TC40</accession>
<dbReference type="EMBL" id="CZQC01000018">
    <property type="protein sequence ID" value="CUS40524.1"/>
    <property type="molecule type" value="Genomic_DNA"/>
</dbReference>
<sequence>MYGVDCVISAYREKVSLLQIGRDYEQKAFVESLLQDLYVELKTLIEI</sequence>
<protein>
    <submittedName>
        <fullName evidence="1">Uncharacterized protein</fullName>
    </submittedName>
</protein>
<gene>
    <name evidence="1" type="ORF">MGWOODY_Tha479</name>
</gene>
<proteinExistence type="predicted"/>
<evidence type="ECO:0000313" key="1">
    <source>
        <dbReference type="EMBL" id="CUS40524.1"/>
    </source>
</evidence>
<reference evidence="1" key="1">
    <citation type="submission" date="2015-10" db="EMBL/GenBank/DDBJ databases">
        <authorList>
            <person name="Gilbert D.G."/>
        </authorList>
    </citation>
    <scope>NUCLEOTIDE SEQUENCE</scope>
</reference>
<dbReference type="AlphaFoldDB" id="A0A160TC40"/>